<evidence type="ECO:0000313" key="1">
    <source>
        <dbReference type="EMBL" id="SUB15477.1"/>
    </source>
</evidence>
<dbReference type="AlphaFoldDB" id="A0A379ACB3"/>
<organism evidence="1 2">
    <name type="scientific">Enterobacter agglomerans</name>
    <name type="common">Erwinia herbicola</name>
    <name type="synonym">Pantoea agglomerans</name>
    <dbReference type="NCBI Taxonomy" id="549"/>
    <lineage>
        <taxon>Bacteria</taxon>
        <taxon>Pseudomonadati</taxon>
        <taxon>Pseudomonadota</taxon>
        <taxon>Gammaproteobacteria</taxon>
        <taxon>Enterobacterales</taxon>
        <taxon>Erwiniaceae</taxon>
        <taxon>Pantoea</taxon>
        <taxon>Pantoea agglomerans group</taxon>
    </lineage>
</organism>
<protein>
    <submittedName>
        <fullName evidence="1">Uncharacterized protein</fullName>
    </submittedName>
</protein>
<gene>
    <name evidence="1" type="ORF">NCTC9381_01362</name>
</gene>
<dbReference type="Proteomes" id="UP000254640">
    <property type="component" value="Unassembled WGS sequence"/>
</dbReference>
<evidence type="ECO:0000313" key="2">
    <source>
        <dbReference type="Proteomes" id="UP000254640"/>
    </source>
</evidence>
<keyword evidence="2" id="KW-1185">Reference proteome</keyword>
<sequence length="77" mass="8629">MRNKITLSNFYSSFCAKFRQIRVAKNCAQTVFRREVAFSIIRPVFPVAPNEASPGALTRDLLMEILRGSPGPVGISW</sequence>
<dbReference type="EMBL" id="UGSO01000001">
    <property type="protein sequence ID" value="SUB15477.1"/>
    <property type="molecule type" value="Genomic_DNA"/>
</dbReference>
<proteinExistence type="predicted"/>
<name>A0A379ACB3_ENTAG</name>
<reference evidence="1 2" key="1">
    <citation type="submission" date="2018-06" db="EMBL/GenBank/DDBJ databases">
        <authorList>
            <consortium name="Pathogen Informatics"/>
            <person name="Doyle S."/>
        </authorList>
    </citation>
    <scope>NUCLEOTIDE SEQUENCE [LARGE SCALE GENOMIC DNA]</scope>
    <source>
        <strain evidence="1 2">NCTC9381</strain>
    </source>
</reference>
<accession>A0A379ACB3</accession>